<sequence length="540" mass="62455">MTLSAADYHWDSLMRLMPGVLHQRFRDAGTRDARIRVARDADRFEYQARGSAHNYGLYWCDGTPSDEIENLSTKQREHFAKFWGIHIKAIMFRKFPEQVIYNKLSLMSRSLDEMENKASFLNVIINLVQNHCHFPQYCMKVINKETGETVYRFNMPRDPASTPFLEVPKGRTFWKFMPESNNGMLNPYNRLVTLSWLANTDIQPFTGARAVIECVGKYAAKVKKASVSYQELVSKILPFVNKNSPFQSFVSKVMNKLVGERDWSSQQVITGNVNLRPPEQHAQVFFMADDGNETVPGTGAQAKKGQSLVPKYQSRSEDLESIRYIDFCRQYTHDNNHRLRPKAKERVLNICPRYNKETDAEDFARAKLMLHYPWREVKDLLYDDIDEEVKNAFAKVYSNCFLFHNHQKDGLDDDEETFNFDDASQDPENAHMEAQDIEASFAELAAHLPDASGTNVDEPNQLGRRDIDDVDWNPRIAYEDIVNNPDFWKDAKQLHNDDYELDVDGNYESCEDKQKQAYDIVVNHFTKDLDNNADPSCTTP</sequence>
<gene>
    <name evidence="1" type="ORF">LEMA_P105600.1</name>
</gene>
<dbReference type="OMA" id="NEIPRWI"/>
<accession>E5A1G5</accession>
<dbReference type="Proteomes" id="UP000002668">
    <property type="component" value="Genome"/>
</dbReference>
<dbReference type="EMBL" id="FP929131">
    <property type="protein sequence ID" value="CBX97429.1"/>
    <property type="molecule type" value="Genomic_DNA"/>
</dbReference>
<dbReference type="eggNOG" id="KOG0987">
    <property type="taxonomic scope" value="Eukaryota"/>
</dbReference>
<keyword evidence="2" id="KW-1185">Reference proteome</keyword>
<name>E5A1G5_LEPMJ</name>
<evidence type="ECO:0000313" key="1">
    <source>
        <dbReference type="EMBL" id="CBX97429.1"/>
    </source>
</evidence>
<proteinExistence type="predicted"/>
<dbReference type="OrthoDB" id="3798483at2759"/>
<evidence type="ECO:0000313" key="2">
    <source>
        <dbReference type="Proteomes" id="UP000002668"/>
    </source>
</evidence>
<protein>
    <submittedName>
        <fullName evidence="1">Predicted protein</fullName>
    </submittedName>
</protein>
<organism evidence="2">
    <name type="scientific">Leptosphaeria maculans (strain JN3 / isolate v23.1.3 / race Av1-4-5-6-7-8)</name>
    <name type="common">Blackleg fungus</name>
    <name type="synonym">Phoma lingam</name>
    <dbReference type="NCBI Taxonomy" id="985895"/>
    <lineage>
        <taxon>Eukaryota</taxon>
        <taxon>Fungi</taxon>
        <taxon>Dikarya</taxon>
        <taxon>Ascomycota</taxon>
        <taxon>Pezizomycotina</taxon>
        <taxon>Dothideomycetes</taxon>
        <taxon>Pleosporomycetidae</taxon>
        <taxon>Pleosporales</taxon>
        <taxon>Pleosporineae</taxon>
        <taxon>Leptosphaeriaceae</taxon>
        <taxon>Plenodomus</taxon>
        <taxon>Plenodomus lingam/Leptosphaeria maculans species complex</taxon>
    </lineage>
</organism>
<dbReference type="VEuPathDB" id="FungiDB:LEMA_P105600.1"/>
<reference evidence="2" key="1">
    <citation type="journal article" date="2011" name="Nat. Commun.">
        <title>Effector diversification within compartments of the Leptosphaeria maculans genome affected by Repeat-Induced Point mutations.</title>
        <authorList>
            <person name="Rouxel T."/>
            <person name="Grandaubert J."/>
            <person name="Hane J.K."/>
            <person name="Hoede C."/>
            <person name="van de Wouw A.P."/>
            <person name="Couloux A."/>
            <person name="Dominguez V."/>
            <person name="Anthouard V."/>
            <person name="Bally P."/>
            <person name="Bourras S."/>
            <person name="Cozijnsen A.J."/>
            <person name="Ciuffetti L.M."/>
            <person name="Degrave A."/>
            <person name="Dilmaghani A."/>
            <person name="Duret L."/>
            <person name="Fudal I."/>
            <person name="Goodwin S.B."/>
            <person name="Gout L."/>
            <person name="Glaser N."/>
            <person name="Linglin J."/>
            <person name="Kema G.H.J."/>
            <person name="Lapalu N."/>
            <person name="Lawrence C.B."/>
            <person name="May K."/>
            <person name="Meyer M."/>
            <person name="Ollivier B."/>
            <person name="Poulain J."/>
            <person name="Schoch C.L."/>
            <person name="Simon A."/>
            <person name="Spatafora J.W."/>
            <person name="Stachowiak A."/>
            <person name="Turgeon B.G."/>
            <person name="Tyler B.M."/>
            <person name="Vincent D."/>
            <person name="Weissenbach J."/>
            <person name="Amselem J."/>
            <person name="Quesneville H."/>
            <person name="Oliver R.P."/>
            <person name="Wincker P."/>
            <person name="Balesdent M.-H."/>
            <person name="Howlett B.J."/>
        </authorList>
    </citation>
    <scope>NUCLEOTIDE SEQUENCE [LARGE SCALE GENOMIC DNA]</scope>
    <source>
        <strain evidence="2">JN3 / isolate v23.1.3 / race Av1-4-5-6-7-8</strain>
    </source>
</reference>
<dbReference type="InParanoid" id="E5A1G5"/>
<dbReference type="HOGENOM" id="CLU_001613_8_3_1"/>
<dbReference type="AlphaFoldDB" id="E5A1G5"/>